<comment type="caution">
    <text evidence="1">The sequence shown here is derived from an EMBL/GenBank/DDBJ whole genome shotgun (WGS) entry which is preliminary data.</text>
</comment>
<evidence type="ECO:0000313" key="1">
    <source>
        <dbReference type="EMBL" id="KAK2992522.1"/>
    </source>
</evidence>
<evidence type="ECO:0000313" key="2">
    <source>
        <dbReference type="Proteomes" id="UP001187471"/>
    </source>
</evidence>
<keyword evidence="2" id="KW-1185">Reference proteome</keyword>
<protein>
    <submittedName>
        <fullName evidence="1">Uncharacterized protein</fullName>
    </submittedName>
</protein>
<gene>
    <name evidence="1" type="ORF">RJ640_002416</name>
</gene>
<proteinExistence type="predicted"/>
<reference evidence="1" key="1">
    <citation type="submission" date="2022-12" db="EMBL/GenBank/DDBJ databases">
        <title>Draft genome assemblies for two species of Escallonia (Escalloniales).</title>
        <authorList>
            <person name="Chanderbali A."/>
            <person name="Dervinis C."/>
            <person name="Anghel I."/>
            <person name="Soltis D."/>
            <person name="Soltis P."/>
            <person name="Zapata F."/>
        </authorList>
    </citation>
    <scope>NUCLEOTIDE SEQUENCE</scope>
    <source>
        <strain evidence="1">UCBG92.1500</strain>
        <tissue evidence="1">Leaf</tissue>
    </source>
</reference>
<sequence length="68" mass="7886">MDVILTDGRERIKMNEALVGMLLRVEGWDGFLRDWDDVVRGIEEDSRVMNERMHHSKERPIGGFSLNG</sequence>
<dbReference type="AlphaFoldDB" id="A0AA88UW37"/>
<accession>A0AA88UW37</accession>
<name>A0AA88UW37_9ASTE</name>
<dbReference type="Proteomes" id="UP001187471">
    <property type="component" value="Unassembled WGS sequence"/>
</dbReference>
<dbReference type="EMBL" id="JAVXUO010000402">
    <property type="protein sequence ID" value="KAK2992522.1"/>
    <property type="molecule type" value="Genomic_DNA"/>
</dbReference>
<organism evidence="1 2">
    <name type="scientific">Escallonia rubra</name>
    <dbReference type="NCBI Taxonomy" id="112253"/>
    <lineage>
        <taxon>Eukaryota</taxon>
        <taxon>Viridiplantae</taxon>
        <taxon>Streptophyta</taxon>
        <taxon>Embryophyta</taxon>
        <taxon>Tracheophyta</taxon>
        <taxon>Spermatophyta</taxon>
        <taxon>Magnoliopsida</taxon>
        <taxon>eudicotyledons</taxon>
        <taxon>Gunneridae</taxon>
        <taxon>Pentapetalae</taxon>
        <taxon>asterids</taxon>
        <taxon>campanulids</taxon>
        <taxon>Escalloniales</taxon>
        <taxon>Escalloniaceae</taxon>
        <taxon>Escallonia</taxon>
    </lineage>
</organism>